<evidence type="ECO:0008006" key="3">
    <source>
        <dbReference type="Google" id="ProtNLM"/>
    </source>
</evidence>
<sequence>MNQVLDKIRKTVRLSARLHPIKEKFRAIRDKKLIEQAHDTVKNAYTDPRITYPSYKSFDDYIDVDHLKSLETGLRERLAPRSDDTAFWTGPYTLKLLDDRLPGSRMIELAVNTSPAANYFDLDKAEVWAPSEHAEHFPEVMEFVRTLPFKSIGRILIMYDFNGRAVTPHRDHDKTELSHEFIWFRPTLTKPFFVMNHSTGERQYVKSYSAWFDTVNQFHGADATDGFSISLRVDGKFNDELRSRIPVPDQNAASTAALWASVGDRLPT</sequence>
<dbReference type="RefSeq" id="WP_139159624.1">
    <property type="nucleotide sequence ID" value="NZ_CBCRYE010000001.1"/>
</dbReference>
<evidence type="ECO:0000313" key="1">
    <source>
        <dbReference type="EMBL" id="SCW47056.1"/>
    </source>
</evidence>
<organism evidence="1 2">
    <name type="scientific">Asticcacaulis taihuensis</name>
    <dbReference type="NCBI Taxonomy" id="260084"/>
    <lineage>
        <taxon>Bacteria</taxon>
        <taxon>Pseudomonadati</taxon>
        <taxon>Pseudomonadota</taxon>
        <taxon>Alphaproteobacteria</taxon>
        <taxon>Caulobacterales</taxon>
        <taxon>Caulobacteraceae</taxon>
        <taxon>Asticcacaulis</taxon>
    </lineage>
</organism>
<evidence type="ECO:0000313" key="2">
    <source>
        <dbReference type="Proteomes" id="UP000199150"/>
    </source>
</evidence>
<dbReference type="OrthoDB" id="5496242at2"/>
<accession>A0A1G4QQY7</accession>
<proteinExistence type="predicted"/>
<name>A0A1G4QQY7_9CAUL</name>
<gene>
    <name evidence="1" type="ORF">SAMN02927928_1455</name>
</gene>
<dbReference type="EMBL" id="FMTS01000001">
    <property type="protein sequence ID" value="SCW47056.1"/>
    <property type="molecule type" value="Genomic_DNA"/>
</dbReference>
<dbReference type="AlphaFoldDB" id="A0A1G4QQY7"/>
<dbReference type="InterPro" id="IPR027443">
    <property type="entry name" value="IPNS-like_sf"/>
</dbReference>
<dbReference type="Proteomes" id="UP000199150">
    <property type="component" value="Unassembled WGS sequence"/>
</dbReference>
<keyword evidence="2" id="KW-1185">Reference proteome</keyword>
<reference evidence="2" key="1">
    <citation type="submission" date="2016-10" db="EMBL/GenBank/DDBJ databases">
        <authorList>
            <person name="Varghese N."/>
            <person name="Submissions S."/>
        </authorList>
    </citation>
    <scope>NUCLEOTIDE SEQUENCE [LARGE SCALE GENOMIC DNA]</scope>
    <source>
        <strain evidence="2">CGMCC 1.3431</strain>
    </source>
</reference>
<dbReference type="Gene3D" id="2.60.120.330">
    <property type="entry name" value="B-lactam Antibiotic, Isopenicillin N Synthase, Chain"/>
    <property type="match status" value="1"/>
</dbReference>
<protein>
    <recommendedName>
        <fullName evidence="3">Aspartyl/Asparaginyl beta-hydroxylase</fullName>
    </recommendedName>
</protein>